<dbReference type="RefSeq" id="WP_171089913.1">
    <property type="nucleotide sequence ID" value="NZ_CP053069.1"/>
</dbReference>
<gene>
    <name evidence="3" type="primary">hmp_1</name>
    <name evidence="3" type="ORF">DSM104443_00909</name>
</gene>
<dbReference type="EMBL" id="CP053069">
    <property type="protein sequence ID" value="QJR09859.1"/>
    <property type="molecule type" value="Genomic_DNA"/>
</dbReference>
<proteinExistence type="inferred from homology"/>
<dbReference type="GO" id="GO:0005344">
    <property type="term" value="F:oxygen carrier activity"/>
    <property type="evidence" value="ECO:0007669"/>
    <property type="project" value="UniProtKB-KW"/>
</dbReference>
<keyword evidence="3" id="KW-0560">Oxidoreductase</keyword>
<organism evidence="3 4">
    <name type="scientific">Usitatibacter rugosus</name>
    <dbReference type="NCBI Taxonomy" id="2732067"/>
    <lineage>
        <taxon>Bacteria</taxon>
        <taxon>Pseudomonadati</taxon>
        <taxon>Pseudomonadota</taxon>
        <taxon>Betaproteobacteria</taxon>
        <taxon>Nitrosomonadales</taxon>
        <taxon>Usitatibacteraceae</taxon>
        <taxon>Usitatibacter</taxon>
    </lineage>
</organism>
<evidence type="ECO:0000256" key="1">
    <source>
        <dbReference type="RuleBase" id="RU000356"/>
    </source>
</evidence>
<dbReference type="AlphaFoldDB" id="A0A6M4GR84"/>
<dbReference type="GO" id="GO:0020037">
    <property type="term" value="F:heme binding"/>
    <property type="evidence" value="ECO:0007669"/>
    <property type="project" value="InterPro"/>
</dbReference>
<keyword evidence="1" id="KW-0479">Metal-binding</keyword>
<dbReference type="SUPFAM" id="SSF46458">
    <property type="entry name" value="Globin-like"/>
    <property type="match status" value="1"/>
</dbReference>
<evidence type="ECO:0000259" key="2">
    <source>
        <dbReference type="PROSITE" id="PS01033"/>
    </source>
</evidence>
<dbReference type="PANTHER" id="PTHR43396">
    <property type="entry name" value="FLAVOHEMOPROTEIN"/>
    <property type="match status" value="1"/>
</dbReference>
<protein>
    <submittedName>
        <fullName evidence="3">Flavohemoprotein</fullName>
        <ecNumber evidence="3">1.14.12.17</ecNumber>
    </submittedName>
</protein>
<dbReference type="EC" id="1.14.12.17" evidence="3"/>
<sequence>MTPQQIALVQDSWKKIVPIRDMAALLFYARLFELDPSLRPHFRKPLDQQGRKLMGMLGTAVGCLGRMGEITATAGDLGRRHAAYGVKDEHYDSVAEAFLWTLEQALDTDFTPELREAWTVAYTTLANVMKDAANDPAFSQAVA</sequence>
<feature type="domain" description="Globin" evidence="2">
    <location>
        <begin position="1"/>
        <end position="134"/>
    </location>
</feature>
<keyword evidence="1" id="KW-0408">Iron</keyword>
<dbReference type="PROSITE" id="PS01033">
    <property type="entry name" value="GLOBIN"/>
    <property type="match status" value="1"/>
</dbReference>
<dbReference type="Gene3D" id="1.10.490.10">
    <property type="entry name" value="Globins"/>
    <property type="match status" value="1"/>
</dbReference>
<dbReference type="GO" id="GO:0071500">
    <property type="term" value="P:cellular response to nitrosative stress"/>
    <property type="evidence" value="ECO:0007669"/>
    <property type="project" value="TreeGrafter"/>
</dbReference>
<dbReference type="GO" id="GO:0008941">
    <property type="term" value="F:nitric oxide dioxygenase NAD(P)H activity"/>
    <property type="evidence" value="ECO:0007669"/>
    <property type="project" value="UniProtKB-EC"/>
</dbReference>
<dbReference type="CDD" id="cd12131">
    <property type="entry name" value="HGbI-like"/>
    <property type="match status" value="1"/>
</dbReference>
<dbReference type="GO" id="GO:0071949">
    <property type="term" value="F:FAD binding"/>
    <property type="evidence" value="ECO:0007669"/>
    <property type="project" value="TreeGrafter"/>
</dbReference>
<dbReference type="GO" id="GO:0019825">
    <property type="term" value="F:oxygen binding"/>
    <property type="evidence" value="ECO:0007669"/>
    <property type="project" value="InterPro"/>
</dbReference>
<keyword evidence="1" id="KW-0813">Transport</keyword>
<keyword evidence="1" id="KW-0349">Heme</keyword>
<dbReference type="GO" id="GO:0046210">
    <property type="term" value="P:nitric oxide catabolic process"/>
    <property type="evidence" value="ECO:0007669"/>
    <property type="project" value="TreeGrafter"/>
</dbReference>
<evidence type="ECO:0000313" key="3">
    <source>
        <dbReference type="EMBL" id="QJR09859.1"/>
    </source>
</evidence>
<keyword evidence="4" id="KW-1185">Reference proteome</keyword>
<keyword evidence="1" id="KW-0561">Oxygen transport</keyword>
<dbReference type="PRINTS" id="PR00188">
    <property type="entry name" value="PLANTGLOBIN"/>
</dbReference>
<accession>A0A6M4GR84</accession>
<name>A0A6M4GR84_9PROT</name>
<dbReference type="InterPro" id="IPR000971">
    <property type="entry name" value="Globin"/>
</dbReference>
<reference evidence="3 4" key="1">
    <citation type="submission" date="2020-04" db="EMBL/GenBank/DDBJ databases">
        <title>Usitatibacter rugosus gen. nov., sp. nov. and Usitatibacter palustris sp. nov., novel members of Usitatibacteraceae fam. nov. within the order Nitrosomonadales isolated from soil.</title>
        <authorList>
            <person name="Huber K.J."/>
            <person name="Neumann-Schaal M."/>
            <person name="Geppert A."/>
            <person name="Luckner M."/>
            <person name="Wanner G."/>
            <person name="Overmann J."/>
        </authorList>
    </citation>
    <scope>NUCLEOTIDE SEQUENCE [LARGE SCALE GENOMIC DNA]</scope>
    <source>
        <strain evidence="3 4">0125_3</strain>
    </source>
</reference>
<dbReference type="InterPro" id="IPR009050">
    <property type="entry name" value="Globin-like_sf"/>
</dbReference>
<dbReference type="InterPro" id="IPR012292">
    <property type="entry name" value="Globin/Proto"/>
</dbReference>
<comment type="similarity">
    <text evidence="1">Belongs to the globin family.</text>
</comment>
<evidence type="ECO:0000313" key="4">
    <source>
        <dbReference type="Proteomes" id="UP000501534"/>
    </source>
</evidence>
<dbReference type="KEGG" id="uru:DSM104443_00909"/>
<dbReference type="PANTHER" id="PTHR43396:SF6">
    <property type="entry name" value="ABL201WP"/>
    <property type="match status" value="1"/>
</dbReference>
<dbReference type="Proteomes" id="UP000501534">
    <property type="component" value="Chromosome"/>
</dbReference>
<dbReference type="Pfam" id="PF00042">
    <property type="entry name" value="Globin"/>
    <property type="match status" value="1"/>
</dbReference>